<comment type="caution">
    <text evidence="1">The sequence shown here is derived from an EMBL/GenBank/DDBJ whole genome shotgun (WGS) entry which is preliminary data.</text>
</comment>
<organism evidence="1 2">
    <name type="scientific">Stutzerimonas decontaminans</name>
    <dbReference type="NCBI Taxonomy" id="3022791"/>
    <lineage>
        <taxon>Bacteria</taxon>
        <taxon>Pseudomonadati</taxon>
        <taxon>Pseudomonadota</taxon>
        <taxon>Gammaproteobacteria</taxon>
        <taxon>Pseudomonadales</taxon>
        <taxon>Pseudomonadaceae</taxon>
        <taxon>Stutzerimonas</taxon>
    </lineage>
</organism>
<dbReference type="EMBL" id="POUI01000002">
    <property type="protein sequence ID" value="PNF85023.1"/>
    <property type="molecule type" value="Genomic_DNA"/>
</dbReference>
<protein>
    <recommendedName>
        <fullName evidence="3">DUF3775 domain-containing protein</fullName>
    </recommendedName>
</protein>
<gene>
    <name evidence="1" type="ORF">CXK93_12190</name>
</gene>
<name>A0ABX4VXT8_9GAMM</name>
<keyword evidence="2" id="KW-1185">Reference proteome</keyword>
<proteinExistence type="predicted"/>
<evidence type="ECO:0000313" key="1">
    <source>
        <dbReference type="EMBL" id="PNF85023.1"/>
    </source>
</evidence>
<accession>A0ABX4VXT8</accession>
<dbReference type="Proteomes" id="UP000236021">
    <property type="component" value="Unassembled WGS sequence"/>
</dbReference>
<evidence type="ECO:0008006" key="3">
    <source>
        <dbReference type="Google" id="ProtNLM"/>
    </source>
</evidence>
<reference evidence="1 2" key="1">
    <citation type="submission" date="2018-01" db="EMBL/GenBank/DDBJ databases">
        <title>Denitrification phenotypes of diverse strains of Pseudomonas stutzeri.</title>
        <authorList>
            <person name="Milligan D.A."/>
            <person name="Bergaust L."/>
            <person name="Bakken L.R."/>
            <person name="Frostegard A."/>
        </authorList>
    </citation>
    <scope>NUCLEOTIDE SEQUENCE [LARGE SCALE GENOMIC DNA]</scope>
    <source>
        <strain evidence="1 2">ST27MN3</strain>
    </source>
</reference>
<dbReference type="RefSeq" id="WP_102857024.1">
    <property type="nucleotide sequence ID" value="NZ_JAMOHT010000026.1"/>
</dbReference>
<sequence>MSEHISVPKHELERIINVLRYGAHPHPSPHADYLATLLEQPGPSQDELLDEQRGQAAVDAVIDYMLGEGRFEEPLVFLRCWNEGSFDSLREEWPDAPLAIYYADPLADHAAIDAALALARNSEEGQA</sequence>
<evidence type="ECO:0000313" key="2">
    <source>
        <dbReference type="Proteomes" id="UP000236021"/>
    </source>
</evidence>